<evidence type="ECO:0000256" key="1">
    <source>
        <dbReference type="SAM" id="MobiDB-lite"/>
    </source>
</evidence>
<dbReference type="EMBL" id="JBHFFA010000002">
    <property type="protein sequence ID" value="KAL2641997.1"/>
    <property type="molecule type" value="Genomic_DNA"/>
</dbReference>
<gene>
    <name evidence="2" type="ORF">R1flu_009584</name>
</gene>
<feature type="region of interest" description="Disordered" evidence="1">
    <location>
        <begin position="1"/>
        <end position="91"/>
    </location>
</feature>
<evidence type="ECO:0000313" key="2">
    <source>
        <dbReference type="EMBL" id="KAL2641997.1"/>
    </source>
</evidence>
<comment type="caution">
    <text evidence="2">The sequence shown here is derived from an EMBL/GenBank/DDBJ whole genome shotgun (WGS) entry which is preliminary data.</text>
</comment>
<dbReference type="AlphaFoldDB" id="A0ABD1Z2I8"/>
<proteinExistence type="predicted"/>
<protein>
    <submittedName>
        <fullName evidence="2">Uncharacterized protein</fullName>
    </submittedName>
</protein>
<feature type="compositionally biased region" description="Polar residues" evidence="1">
    <location>
        <begin position="51"/>
        <end position="89"/>
    </location>
</feature>
<organism evidence="2 3">
    <name type="scientific">Riccia fluitans</name>
    <dbReference type="NCBI Taxonomy" id="41844"/>
    <lineage>
        <taxon>Eukaryota</taxon>
        <taxon>Viridiplantae</taxon>
        <taxon>Streptophyta</taxon>
        <taxon>Embryophyta</taxon>
        <taxon>Marchantiophyta</taxon>
        <taxon>Marchantiopsida</taxon>
        <taxon>Marchantiidae</taxon>
        <taxon>Marchantiales</taxon>
        <taxon>Ricciaceae</taxon>
        <taxon>Riccia</taxon>
    </lineage>
</organism>
<sequence>MERPPVLLERPQNWQNGPRVDPQLQDNHRQNLLPMWQNPGRNEPLPDDESITSSQVPVPRQSGNSFENFDSSAFQPGPSISQPLFSFTESPREREDACVDELLECEIPHPLRPNRPPARRRSVLATNSAADNAGNDRRAIRFQWEGWMVEALLELKKMEWEEYES</sequence>
<evidence type="ECO:0000313" key="3">
    <source>
        <dbReference type="Proteomes" id="UP001605036"/>
    </source>
</evidence>
<reference evidence="2 3" key="1">
    <citation type="submission" date="2024-09" db="EMBL/GenBank/DDBJ databases">
        <title>Chromosome-scale assembly of Riccia fluitans.</title>
        <authorList>
            <person name="Paukszto L."/>
            <person name="Sawicki J."/>
            <person name="Karawczyk K."/>
            <person name="Piernik-Szablinska J."/>
            <person name="Szczecinska M."/>
            <person name="Mazdziarz M."/>
        </authorList>
    </citation>
    <scope>NUCLEOTIDE SEQUENCE [LARGE SCALE GENOMIC DNA]</scope>
    <source>
        <strain evidence="2">Rf_01</strain>
        <tissue evidence="2">Aerial parts of the thallus</tissue>
    </source>
</reference>
<accession>A0ABD1Z2I8</accession>
<dbReference type="Proteomes" id="UP001605036">
    <property type="component" value="Unassembled WGS sequence"/>
</dbReference>
<keyword evidence="3" id="KW-1185">Reference proteome</keyword>
<name>A0ABD1Z2I8_9MARC</name>